<sequence length="116" mass="14206">MEVINQTEQLLKHLHLLRERFEIETPPENLKDRDFFQKVKQETSPIYDLIAAWEEAALIAVKTREVTVHPHQVTSTRENMELLLMHSYYKDVRRRRYMEYYKSIQYIFEQLLHDLK</sequence>
<organism evidence="1 2">
    <name type="scientific">Oceanobacillus piezotolerans</name>
    <dbReference type="NCBI Taxonomy" id="2448030"/>
    <lineage>
        <taxon>Bacteria</taxon>
        <taxon>Bacillati</taxon>
        <taxon>Bacillota</taxon>
        <taxon>Bacilli</taxon>
        <taxon>Bacillales</taxon>
        <taxon>Bacillaceae</taxon>
        <taxon>Oceanobacillus</taxon>
    </lineage>
</organism>
<dbReference type="OrthoDB" id="2691485at2"/>
<dbReference type="InterPro" id="IPR014913">
    <property type="entry name" value="YppE-like"/>
</dbReference>
<dbReference type="AlphaFoldDB" id="A0A498DGC4"/>
<dbReference type="SUPFAM" id="SSF140415">
    <property type="entry name" value="YppE-like"/>
    <property type="match status" value="1"/>
</dbReference>
<comment type="caution">
    <text evidence="1">The sequence shown here is derived from an EMBL/GenBank/DDBJ whole genome shotgun (WGS) entry which is preliminary data.</text>
</comment>
<dbReference type="RefSeq" id="WP_121521232.1">
    <property type="nucleotide sequence ID" value="NZ_RCHR01000001.1"/>
</dbReference>
<dbReference type="Proteomes" id="UP000270219">
    <property type="component" value="Unassembled WGS sequence"/>
</dbReference>
<keyword evidence="2" id="KW-1185">Reference proteome</keyword>
<proteinExistence type="predicted"/>
<dbReference type="Gene3D" id="1.20.120.440">
    <property type="entry name" value="YppE-like"/>
    <property type="match status" value="1"/>
</dbReference>
<gene>
    <name evidence="1" type="ORF">D8M04_02890</name>
</gene>
<name>A0A498DGC4_9BACI</name>
<dbReference type="EMBL" id="RCHR01000001">
    <property type="protein sequence ID" value="RLL48238.1"/>
    <property type="molecule type" value="Genomic_DNA"/>
</dbReference>
<accession>A0A498DGC4</accession>
<dbReference type="Pfam" id="PF08807">
    <property type="entry name" value="DUF1798"/>
    <property type="match status" value="1"/>
</dbReference>
<evidence type="ECO:0000313" key="2">
    <source>
        <dbReference type="Proteomes" id="UP000270219"/>
    </source>
</evidence>
<reference evidence="1 2" key="1">
    <citation type="submission" date="2018-10" db="EMBL/GenBank/DDBJ databases">
        <title>Oceanobacillus sp. YLB-02 draft genome.</title>
        <authorList>
            <person name="Yu L."/>
        </authorList>
    </citation>
    <scope>NUCLEOTIDE SEQUENCE [LARGE SCALE GENOMIC DNA]</scope>
    <source>
        <strain evidence="1 2">YLB-02</strain>
    </source>
</reference>
<dbReference type="InterPro" id="IPR023351">
    <property type="entry name" value="YppE-like_sf"/>
</dbReference>
<protein>
    <submittedName>
        <fullName evidence="1">DUF1798 family protein</fullName>
    </submittedName>
</protein>
<evidence type="ECO:0000313" key="1">
    <source>
        <dbReference type="EMBL" id="RLL48238.1"/>
    </source>
</evidence>